<reference evidence="1 2" key="1">
    <citation type="journal article" date="2013" name="Nature">
        <title>Insights into bilaterian evolution from three spiralian genomes.</title>
        <authorList>
            <person name="Simakov O."/>
            <person name="Marletaz F."/>
            <person name="Cho S.J."/>
            <person name="Edsinger-Gonzales E."/>
            <person name="Havlak P."/>
            <person name="Hellsten U."/>
            <person name="Kuo D.H."/>
            <person name="Larsson T."/>
            <person name="Lv J."/>
            <person name="Arendt D."/>
            <person name="Savage R."/>
            <person name="Osoegawa K."/>
            <person name="de Jong P."/>
            <person name="Grimwood J."/>
            <person name="Chapman J.A."/>
            <person name="Shapiro H."/>
            <person name="Aerts A."/>
            <person name="Otillar R.P."/>
            <person name="Terry A.Y."/>
            <person name="Boore J.L."/>
            <person name="Grigoriev I.V."/>
            <person name="Lindberg D.R."/>
            <person name="Seaver E.C."/>
            <person name="Weisblat D.A."/>
            <person name="Putnam N.H."/>
            <person name="Rokhsar D.S."/>
        </authorList>
    </citation>
    <scope>NUCLEOTIDE SEQUENCE [LARGE SCALE GENOMIC DNA]</scope>
</reference>
<dbReference type="Proteomes" id="UP000030746">
    <property type="component" value="Unassembled WGS sequence"/>
</dbReference>
<protein>
    <submittedName>
        <fullName evidence="1">Uncharacterized protein</fullName>
    </submittedName>
</protein>
<gene>
    <name evidence="1" type="ORF">LOTGIDRAFT_167649</name>
</gene>
<sequence length="173" mass="20555">MSDDALFAWDCETYSEKDTRRAIPYACALINLEKLRKKLETIKNIFPNINPTDNVPEEFYDKLMNVVEIFVDEDLQKKWKRQKEIKGNYLQHINFTCSYQHEKSSLAAWGNSCNLLANLRKIADVDIAKYTQDNWEELRYEWEPYAKRDTLFGSLFDKIQPSHERSCKPEYVQ</sequence>
<name>V3ZTN7_LOTGI</name>
<dbReference type="CTD" id="20240674"/>
<dbReference type="EMBL" id="KB203219">
    <property type="protein sequence ID" value="ESO85895.1"/>
    <property type="molecule type" value="Genomic_DNA"/>
</dbReference>
<keyword evidence="2" id="KW-1185">Reference proteome</keyword>
<dbReference type="RefSeq" id="XP_009063398.1">
    <property type="nucleotide sequence ID" value="XM_009065150.1"/>
</dbReference>
<evidence type="ECO:0000313" key="2">
    <source>
        <dbReference type="Proteomes" id="UP000030746"/>
    </source>
</evidence>
<evidence type="ECO:0000313" key="1">
    <source>
        <dbReference type="EMBL" id="ESO85895.1"/>
    </source>
</evidence>
<accession>V3ZTN7</accession>
<dbReference type="AlphaFoldDB" id="V3ZTN7"/>
<dbReference type="KEGG" id="lgi:LOTGIDRAFT_167649"/>
<dbReference type="GeneID" id="20240674"/>
<proteinExistence type="predicted"/>
<organism evidence="1 2">
    <name type="scientific">Lottia gigantea</name>
    <name type="common">Giant owl limpet</name>
    <dbReference type="NCBI Taxonomy" id="225164"/>
    <lineage>
        <taxon>Eukaryota</taxon>
        <taxon>Metazoa</taxon>
        <taxon>Spiralia</taxon>
        <taxon>Lophotrochozoa</taxon>
        <taxon>Mollusca</taxon>
        <taxon>Gastropoda</taxon>
        <taxon>Patellogastropoda</taxon>
        <taxon>Lottioidea</taxon>
        <taxon>Lottiidae</taxon>
        <taxon>Lottia</taxon>
    </lineage>
</organism>
<dbReference type="HOGENOM" id="CLU_1549387_0_0_1"/>